<dbReference type="GO" id="GO:0003677">
    <property type="term" value="F:DNA binding"/>
    <property type="evidence" value="ECO:0007669"/>
    <property type="project" value="InterPro"/>
</dbReference>
<reference evidence="2 3" key="1">
    <citation type="submission" date="2018-08" db="EMBL/GenBank/DDBJ databases">
        <title>Recombination of ecologically and evolutionarily significant loci maintains genetic cohesion in the Pseudomonas syringae species complex.</title>
        <authorList>
            <person name="Dillon M."/>
            <person name="Thakur S."/>
            <person name="Almeida R.N.D."/>
            <person name="Weir B.S."/>
            <person name="Guttman D.S."/>
        </authorList>
    </citation>
    <scope>NUCLEOTIDE SEQUENCE [LARGE SCALE GENOMIC DNA]</scope>
    <source>
        <strain evidence="2 3">ICMP 2788</strain>
    </source>
</reference>
<dbReference type="Proteomes" id="UP000276886">
    <property type="component" value="Unassembled WGS sequence"/>
</dbReference>
<dbReference type="EMBL" id="RBPQ01000101">
    <property type="protein sequence ID" value="RMO29034.1"/>
    <property type="molecule type" value="Genomic_DNA"/>
</dbReference>
<dbReference type="InterPro" id="IPR052906">
    <property type="entry name" value="Type_IV_Methyl-Rstrct_Enzyme"/>
</dbReference>
<evidence type="ECO:0000313" key="2">
    <source>
        <dbReference type="EMBL" id="RMO29034.1"/>
    </source>
</evidence>
<keyword evidence="2" id="KW-0255">Endonuclease</keyword>
<evidence type="ECO:0000313" key="3">
    <source>
        <dbReference type="Proteomes" id="UP000276886"/>
    </source>
</evidence>
<gene>
    <name evidence="2" type="ORF">ALQ44_03571</name>
</gene>
<organism evidence="2 3">
    <name type="scientific">Pseudomonas syringae pv. pisi</name>
    <dbReference type="NCBI Taxonomy" id="59510"/>
    <lineage>
        <taxon>Bacteria</taxon>
        <taxon>Pseudomonadati</taxon>
        <taxon>Pseudomonadota</taxon>
        <taxon>Gammaproteobacteria</taxon>
        <taxon>Pseudomonadales</taxon>
        <taxon>Pseudomonadaceae</taxon>
        <taxon>Pseudomonas</taxon>
        <taxon>Pseudomonas syringae</taxon>
    </lineage>
</organism>
<keyword evidence="2" id="KW-0378">Hydrolase</keyword>
<dbReference type="GO" id="GO:0015666">
    <property type="term" value="F:restriction endodeoxyribonuclease activity"/>
    <property type="evidence" value="ECO:0007669"/>
    <property type="project" value="TreeGrafter"/>
</dbReference>
<dbReference type="PANTHER" id="PTHR30015:SF6">
    <property type="entry name" value="SLL1429 PROTEIN"/>
    <property type="match status" value="1"/>
</dbReference>
<dbReference type="SUPFAM" id="SSF52980">
    <property type="entry name" value="Restriction endonuclease-like"/>
    <property type="match status" value="1"/>
</dbReference>
<dbReference type="AlphaFoldDB" id="A0A3M6E876"/>
<dbReference type="Pfam" id="PF04471">
    <property type="entry name" value="Mrr_cat"/>
    <property type="match status" value="1"/>
</dbReference>
<dbReference type="Gene3D" id="3.40.1350.10">
    <property type="match status" value="1"/>
</dbReference>
<name>A0A3M6E876_PSESJ</name>
<feature type="domain" description="Restriction endonuclease type IV Mrr" evidence="1">
    <location>
        <begin position="295"/>
        <end position="391"/>
    </location>
</feature>
<comment type="caution">
    <text evidence="2">The sequence shown here is derived from an EMBL/GenBank/DDBJ whole genome shotgun (WGS) entry which is preliminary data.</text>
</comment>
<protein>
    <submittedName>
        <fullName evidence="2">Putative endonuclease distantly related to archaeal Holliday junction resolvase and Mrr-like restriction enzyme</fullName>
    </submittedName>
</protein>
<evidence type="ECO:0000259" key="1">
    <source>
        <dbReference type="Pfam" id="PF04471"/>
    </source>
</evidence>
<proteinExistence type="predicted"/>
<dbReference type="PANTHER" id="PTHR30015">
    <property type="entry name" value="MRR RESTRICTION SYSTEM PROTEIN"/>
    <property type="match status" value="1"/>
</dbReference>
<dbReference type="InterPro" id="IPR011335">
    <property type="entry name" value="Restrct_endonuc-II-like"/>
</dbReference>
<accession>A0A3M6E876</accession>
<keyword evidence="2" id="KW-0540">Nuclease</keyword>
<sequence length="396" mass="44541">MNGNVSSPVVDIEMTMNSKENKMAYETGLGNRNSCAVILDPFYLSKLMDEEFKKTGEIQLHHLKGIGSYLNSVRDSLDIKIKGLRDSDIYHEQAHYQKIADDLKHEIDLLTEEGRSDDSNLNNKWWSAHLVAENAKDRNVGEPLNQERYQDLASVEIHGFLKFVENGPGLRLIQPNALELFAEIANGLRFSGGLEAVNEFISRLTTLSLEVSRFESAFVKIYNQIDLIRNAFSSQKITYINGEIDYAKIYRILKKNFGYDYPHSLIWWGAVVYTAMNTTKTLETYQPSTLQVGMGFENHVEKLYRGFGYSVSTTPASGDFGVDLIAISNTEKIAIQCKKYATPVGPDAVMQVYSGAAYYECTRFAVFSVNGFTNAATEMAKKLRVELFNIDASDIA</sequence>
<dbReference type="InterPro" id="IPR011856">
    <property type="entry name" value="tRNA_endonuc-like_dom_sf"/>
</dbReference>
<dbReference type="InterPro" id="IPR007560">
    <property type="entry name" value="Restrct_endonuc_IV_Mrr"/>
</dbReference>
<dbReference type="GO" id="GO:0009307">
    <property type="term" value="P:DNA restriction-modification system"/>
    <property type="evidence" value="ECO:0007669"/>
    <property type="project" value="InterPro"/>
</dbReference>